<name>A0ABS6UPM5_9PSEU</name>
<comment type="caution">
    <text evidence="2">The sequence shown here is derived from an EMBL/GenBank/DDBJ whole genome shotgun (WGS) entry which is preliminary data.</text>
</comment>
<evidence type="ECO:0000313" key="2">
    <source>
        <dbReference type="EMBL" id="MBW0133739.1"/>
    </source>
</evidence>
<dbReference type="EMBL" id="JADQDK010000001">
    <property type="protein sequence ID" value="MBW0133739.1"/>
    <property type="molecule type" value="Genomic_DNA"/>
</dbReference>
<organism evidence="2 3">
    <name type="scientific">Pseudonocardia abyssalis</name>
    <dbReference type="NCBI Taxonomy" id="2792008"/>
    <lineage>
        <taxon>Bacteria</taxon>
        <taxon>Bacillati</taxon>
        <taxon>Actinomycetota</taxon>
        <taxon>Actinomycetes</taxon>
        <taxon>Pseudonocardiales</taxon>
        <taxon>Pseudonocardiaceae</taxon>
        <taxon>Pseudonocardia</taxon>
    </lineage>
</organism>
<accession>A0ABS6UPM5</accession>
<sequence>MSPIDEQVLSPEQQEIKDEFVRVRGTWGEPWQRMLELDPAFVRAYLHFSAVPWTGTTHLEPKVKEFVYIAADAAATHLYEPGIRQHVAAAFDHGATTEEIMEVIELTSTLGIHASNIGVPLLLEVLQEAGLRDGPAPLDERRERLKAEFTANRGYWHAFWDGLLELDPDLFEAYIEFSSVPWRTGPLPPKVKELVYIAFDASATHLYVPGLKLHMENAVRLGATAGEIMEVLAIVSVIGIHAATTAVPVLAEIAAEQARTTRS</sequence>
<dbReference type="PANTHER" id="PTHR33930:SF2">
    <property type="entry name" value="BLR3452 PROTEIN"/>
    <property type="match status" value="1"/>
</dbReference>
<dbReference type="RefSeq" id="WP_225924494.1">
    <property type="nucleotide sequence ID" value="NZ_JADQDJ010000043.1"/>
</dbReference>
<evidence type="ECO:0000313" key="3">
    <source>
        <dbReference type="Proteomes" id="UP000694287"/>
    </source>
</evidence>
<reference evidence="2 3" key="1">
    <citation type="submission" date="2020-11" db="EMBL/GenBank/DDBJ databases">
        <title>Pseudonocardia abyssalis sp. nov. and Pseudonocardia oceani sp. nov., description and phylogenomic analysis of two novel actinomycetes isolated from the deep Southern Ocean.</title>
        <authorList>
            <person name="Parra J."/>
        </authorList>
    </citation>
    <scope>NUCLEOTIDE SEQUENCE [LARGE SCALE GENOMIC DNA]</scope>
    <source>
        <strain evidence="2 3">KRD-168</strain>
    </source>
</reference>
<feature type="domain" description="Carboxymuconolactone decarboxylase-like" evidence="1">
    <location>
        <begin position="39"/>
        <end position="105"/>
    </location>
</feature>
<dbReference type="InterPro" id="IPR003779">
    <property type="entry name" value="CMD-like"/>
</dbReference>
<proteinExistence type="predicted"/>
<evidence type="ECO:0000259" key="1">
    <source>
        <dbReference type="Pfam" id="PF02627"/>
    </source>
</evidence>
<protein>
    <submittedName>
        <fullName evidence="2">Carboxymuconolactone decarboxylase family protein</fullName>
    </submittedName>
</protein>
<dbReference type="Proteomes" id="UP000694287">
    <property type="component" value="Unassembled WGS sequence"/>
</dbReference>
<dbReference type="Pfam" id="PF02627">
    <property type="entry name" value="CMD"/>
    <property type="match status" value="2"/>
</dbReference>
<keyword evidence="3" id="KW-1185">Reference proteome</keyword>
<feature type="domain" description="Carboxymuconolactone decarboxylase-like" evidence="1">
    <location>
        <begin position="168"/>
        <end position="251"/>
    </location>
</feature>
<dbReference type="PANTHER" id="PTHR33930">
    <property type="entry name" value="ALKYL HYDROPEROXIDE REDUCTASE AHPD"/>
    <property type="match status" value="1"/>
</dbReference>
<gene>
    <name evidence="2" type="ORF">I4I81_05670</name>
</gene>